<accession>A0A0E2B1C4</accession>
<evidence type="ECO:0000313" key="2">
    <source>
        <dbReference type="Proteomes" id="UP000006253"/>
    </source>
</evidence>
<dbReference type="Pfam" id="PF01987">
    <property type="entry name" value="AIM24"/>
    <property type="match status" value="1"/>
</dbReference>
<protein>
    <submittedName>
        <fullName evidence="1">TIGR00266 family protein</fullName>
    </submittedName>
</protein>
<dbReference type="NCBIfam" id="TIGR00266">
    <property type="entry name" value="TIGR00266 family protein"/>
    <property type="match status" value="1"/>
</dbReference>
<dbReference type="PANTHER" id="PTHR43657:SF1">
    <property type="entry name" value="ALTERED INHERITANCE OF MITOCHONDRIA PROTEIN 24, MITOCHONDRIAL"/>
    <property type="match status" value="1"/>
</dbReference>
<proteinExistence type="predicted"/>
<dbReference type="InterPro" id="IPR016031">
    <property type="entry name" value="Trp_RNA-bd_attenuator-like_dom"/>
</dbReference>
<dbReference type="Gene3D" id="3.60.160.10">
    <property type="entry name" value="Mitochondrial biogenesis AIM24"/>
    <property type="match status" value="1"/>
</dbReference>
<dbReference type="SUPFAM" id="SSF51219">
    <property type="entry name" value="TRAP-like"/>
    <property type="match status" value="1"/>
</dbReference>
<dbReference type="PANTHER" id="PTHR43657">
    <property type="entry name" value="TRYPTOPHAN RNA-BINDING ATTENUATOR PROTEIN-LIKE PROTEIN"/>
    <property type="match status" value="1"/>
</dbReference>
<name>A0A0E2B1C4_9LEPT</name>
<comment type="caution">
    <text evidence="1">The sequence shown here is derived from an EMBL/GenBank/DDBJ whole genome shotgun (WGS) entry which is preliminary data.</text>
</comment>
<dbReference type="RefSeq" id="WP_004766365.1">
    <property type="nucleotide sequence ID" value="NZ_AHMY02000051.1"/>
</dbReference>
<organism evidence="1 2">
    <name type="scientific">Leptospira kirschneri str. H1</name>
    <dbReference type="NCBI Taxonomy" id="1049966"/>
    <lineage>
        <taxon>Bacteria</taxon>
        <taxon>Pseudomonadati</taxon>
        <taxon>Spirochaetota</taxon>
        <taxon>Spirochaetia</taxon>
        <taxon>Leptospirales</taxon>
        <taxon>Leptospiraceae</taxon>
        <taxon>Leptospira</taxon>
    </lineage>
</organism>
<dbReference type="EMBL" id="AHMY02000051">
    <property type="protein sequence ID" value="EKO15036.1"/>
    <property type="molecule type" value="Genomic_DNA"/>
</dbReference>
<evidence type="ECO:0000313" key="1">
    <source>
        <dbReference type="EMBL" id="EKO15036.1"/>
    </source>
</evidence>
<dbReference type="Proteomes" id="UP000006253">
    <property type="component" value="Unassembled WGS sequence"/>
</dbReference>
<dbReference type="AlphaFoldDB" id="A0A0E2B1C4"/>
<sequence>MNYEIIHKPSYSFLKVKLSPGQTIKAESGAMVYMTPGIDVETKMGSGFLSAISRRFFGGESFFFNVFKAPVAGGEIGLAPELPGDVVGVDLTDTGLIVESGAYLASDETISIKPMFGGIRSFLGGEGVFLLEAIGVGKLFLNAYGGIVPIDVQGSYTIDTGHIVAFDKSLQYKIAKAGGSWKSTFFGGEGLVMEFSGHGRVLIQTRVPSGFLSWLTALLPN</sequence>
<reference evidence="1 2" key="1">
    <citation type="submission" date="2012-10" db="EMBL/GenBank/DDBJ databases">
        <authorList>
            <person name="Harkins D.M."/>
            <person name="Durkin A.S."/>
            <person name="Brinkac L.M."/>
            <person name="Selengut J.D."/>
            <person name="Sanka R."/>
            <person name="DePew J."/>
            <person name="Purushe J."/>
            <person name="Peacock S.J."/>
            <person name="Thaipadungpanit J."/>
            <person name="Wuthiekanun V.W."/>
            <person name="Day N.P."/>
            <person name="Vinetz J.M."/>
            <person name="Sutton G.G."/>
            <person name="Nelson W.C."/>
            <person name="Fouts D.E."/>
        </authorList>
    </citation>
    <scope>NUCLEOTIDE SEQUENCE [LARGE SCALE GENOMIC DNA]</scope>
    <source>
        <strain evidence="1 2">H1</strain>
    </source>
</reference>
<dbReference type="InterPro" id="IPR036983">
    <property type="entry name" value="AIM24_sf"/>
</dbReference>
<gene>
    <name evidence="1" type="ORF">LEP1GSC081_1805</name>
</gene>
<dbReference type="InterPro" id="IPR002838">
    <property type="entry name" value="AIM24"/>
</dbReference>